<dbReference type="GO" id="GO:0003723">
    <property type="term" value="F:RNA binding"/>
    <property type="evidence" value="ECO:0007669"/>
    <property type="project" value="UniProtKB-UniRule"/>
</dbReference>
<evidence type="ECO:0000259" key="8">
    <source>
        <dbReference type="PROSITE" id="PS50126"/>
    </source>
</evidence>
<evidence type="ECO:0000313" key="10">
    <source>
        <dbReference type="Proteomes" id="UP000288361"/>
    </source>
</evidence>
<dbReference type="FunFam" id="1.10.150.20:FF:000018">
    <property type="entry name" value="Transcription termination/antitermination protein NusA"/>
    <property type="match status" value="1"/>
</dbReference>
<evidence type="ECO:0000256" key="3">
    <source>
        <dbReference type="ARBA" id="ARBA00022814"/>
    </source>
</evidence>
<comment type="similarity">
    <text evidence="7">Belongs to the NusA family.</text>
</comment>
<dbReference type="Pfam" id="PF13184">
    <property type="entry name" value="KH_NusA_1st"/>
    <property type="match status" value="1"/>
</dbReference>
<evidence type="ECO:0000313" key="9">
    <source>
        <dbReference type="EMBL" id="RUO67330.1"/>
    </source>
</evidence>
<dbReference type="Pfam" id="PF26594">
    <property type="entry name" value="KH_NusA_2nd"/>
    <property type="match status" value="1"/>
</dbReference>
<keyword evidence="2 7" id="KW-0963">Cytoplasm</keyword>
<dbReference type="CDD" id="cd22529">
    <property type="entry name" value="KH-II_NusA_rpt2"/>
    <property type="match status" value="1"/>
</dbReference>
<dbReference type="RefSeq" id="WP_126751011.1">
    <property type="nucleotide sequence ID" value="NZ_JBHUMT010000016.1"/>
</dbReference>
<feature type="domain" description="S1 motif" evidence="8">
    <location>
        <begin position="139"/>
        <end position="204"/>
    </location>
</feature>
<reference evidence="9 10" key="1">
    <citation type="journal article" date="2011" name="Front. Microbiol.">
        <title>Genomic signatures of strain selection and enhancement in Bacillus atrophaeus var. globigii, a historical biowarfare simulant.</title>
        <authorList>
            <person name="Gibbons H.S."/>
            <person name="Broomall S.M."/>
            <person name="McNew L.A."/>
            <person name="Daligault H."/>
            <person name="Chapman C."/>
            <person name="Bruce D."/>
            <person name="Karavis M."/>
            <person name="Krepps M."/>
            <person name="McGregor P.A."/>
            <person name="Hong C."/>
            <person name="Park K.H."/>
            <person name="Akmal A."/>
            <person name="Feldman A."/>
            <person name="Lin J.S."/>
            <person name="Chang W.E."/>
            <person name="Higgs B.W."/>
            <person name="Demirev P."/>
            <person name="Lindquist J."/>
            <person name="Liem A."/>
            <person name="Fochler E."/>
            <person name="Read T.D."/>
            <person name="Tapia R."/>
            <person name="Johnson S."/>
            <person name="Bishop-Lilly K.A."/>
            <person name="Detter C."/>
            <person name="Han C."/>
            <person name="Sozhamannan S."/>
            <person name="Rosenzweig C.N."/>
            <person name="Skowronski E.W."/>
        </authorList>
    </citation>
    <scope>NUCLEOTIDE SEQUENCE [LARGE SCALE GENOMIC DNA]</scope>
    <source>
        <strain evidence="9 10">TPS4-2</strain>
    </source>
</reference>
<dbReference type="SUPFAM" id="SSF69705">
    <property type="entry name" value="Transcription factor NusA, N-terminal domain"/>
    <property type="match status" value="1"/>
</dbReference>
<dbReference type="PANTHER" id="PTHR22648">
    <property type="entry name" value="TRANSCRIPTION TERMINATION FACTOR NUSA"/>
    <property type="match status" value="1"/>
</dbReference>
<dbReference type="Gene3D" id="1.10.150.20">
    <property type="entry name" value="5' to 3' exonuclease, C-terminal subdomain"/>
    <property type="match status" value="2"/>
</dbReference>
<dbReference type="Pfam" id="PF08529">
    <property type="entry name" value="NusA_N"/>
    <property type="match status" value="1"/>
</dbReference>
<sequence>MSKEILLVAEAVSNEKAVPREKIFEALESALAHATKKKYEGDIDVRIDIDRQTGEFDTYRRWLVVEDSDEGLEHPYREISLSAAQYEDPSLQPGDYVEEQIDSIRFDRITTQTAKQVIVQKVREAERAQVVDEYRDQVGEMVSGIVKRANREHVILDLGNNAEAIIYRDEMLPRESVRPGDRIRGLLYDVKPEARGAQLFVSRTHPDFLLELFRIEVPEIGEEMIELRGAARDPGSRAKIAVKSNDKRIDPVGACVGMRGARVQAVSGELGGERVDIVLWDDNPAQFVINAMAPAEVASIVVDEDAHTMDIAVADDNLAQAIGKGGQNVRLASQLTGWTLNVMTEEEFNEKNEAETQRLLNLFISSLDIDEDFATVLVEEGFSSLEEVAYVPVAEFLEIEGMDEDIVEELRSRARAYLTTKALANEESLESAEPDETLLNLEGMDRHLAYVLASKGVTTLEELAEQGIDDLADIEELDEQQAGDLIMKARNICWFSEEQ</sequence>
<evidence type="ECO:0000256" key="1">
    <source>
        <dbReference type="ARBA" id="ARBA00022472"/>
    </source>
</evidence>
<dbReference type="InterPro" id="IPR036555">
    <property type="entry name" value="NusA_N_sf"/>
</dbReference>
<dbReference type="InterPro" id="IPR025249">
    <property type="entry name" value="TF_NusA_KH_1st"/>
</dbReference>
<dbReference type="CDD" id="cd04455">
    <property type="entry name" value="S1_NusA"/>
    <property type="match status" value="1"/>
</dbReference>
<dbReference type="SUPFAM" id="SSF47794">
    <property type="entry name" value="Rad51 N-terminal domain-like"/>
    <property type="match status" value="2"/>
</dbReference>
<dbReference type="HAMAP" id="MF_00945_B">
    <property type="entry name" value="NusA_B"/>
    <property type="match status" value="1"/>
</dbReference>
<dbReference type="EMBL" id="PIQA01000001">
    <property type="protein sequence ID" value="RUO67330.1"/>
    <property type="molecule type" value="Genomic_DNA"/>
</dbReference>
<comment type="subunit">
    <text evidence="7">Monomer. Binds directly to the core enzyme of the DNA-dependent RNA polymerase and to nascent RNA.</text>
</comment>
<dbReference type="SMART" id="SM00316">
    <property type="entry name" value="S1"/>
    <property type="match status" value="1"/>
</dbReference>
<keyword evidence="4 7" id="KW-0694">RNA-binding</keyword>
<dbReference type="InterPro" id="IPR003029">
    <property type="entry name" value="S1_domain"/>
</dbReference>
<dbReference type="InterPro" id="IPR009019">
    <property type="entry name" value="KH_sf_prok-type"/>
</dbReference>
<dbReference type="InterPro" id="IPR010213">
    <property type="entry name" value="TF_NusA"/>
</dbReference>
<dbReference type="AlphaFoldDB" id="A0A432YVI4"/>
<dbReference type="Gene3D" id="3.30.1480.10">
    <property type="entry name" value="NusA, N-terminal domain"/>
    <property type="match status" value="1"/>
</dbReference>
<dbReference type="SUPFAM" id="SSF54814">
    <property type="entry name" value="Prokaryotic type KH domain (KH-domain type II)"/>
    <property type="match status" value="2"/>
</dbReference>
<dbReference type="Gene3D" id="2.40.50.140">
    <property type="entry name" value="Nucleic acid-binding proteins"/>
    <property type="match status" value="1"/>
</dbReference>
<keyword evidence="6 7" id="KW-0804">Transcription</keyword>
<proteinExistence type="inferred from homology"/>
<evidence type="ECO:0000256" key="4">
    <source>
        <dbReference type="ARBA" id="ARBA00022884"/>
    </source>
</evidence>
<dbReference type="GO" id="GO:0031564">
    <property type="term" value="P:transcription antitermination"/>
    <property type="evidence" value="ECO:0007669"/>
    <property type="project" value="UniProtKB-UniRule"/>
</dbReference>
<comment type="function">
    <text evidence="7">Participates in both transcription termination and antitermination.</text>
</comment>
<evidence type="ECO:0000256" key="5">
    <source>
        <dbReference type="ARBA" id="ARBA00023015"/>
    </source>
</evidence>
<dbReference type="GO" id="GO:0006353">
    <property type="term" value="P:DNA-templated transcription termination"/>
    <property type="evidence" value="ECO:0007669"/>
    <property type="project" value="UniProtKB-UniRule"/>
</dbReference>
<organism evidence="9 10">
    <name type="scientific">Idiomarina piscisalsi</name>
    <dbReference type="NCBI Taxonomy" id="1096243"/>
    <lineage>
        <taxon>Bacteria</taxon>
        <taxon>Pseudomonadati</taxon>
        <taxon>Pseudomonadota</taxon>
        <taxon>Gammaproteobacteria</taxon>
        <taxon>Alteromonadales</taxon>
        <taxon>Idiomarinaceae</taxon>
        <taxon>Idiomarina</taxon>
    </lineage>
</organism>
<dbReference type="InterPro" id="IPR058582">
    <property type="entry name" value="KH_NusA_2nd"/>
</dbReference>
<name>A0A432YVI4_9GAMM</name>
<dbReference type="Pfam" id="PF14520">
    <property type="entry name" value="HHH_5"/>
    <property type="match status" value="1"/>
</dbReference>
<evidence type="ECO:0000256" key="2">
    <source>
        <dbReference type="ARBA" id="ARBA00022490"/>
    </source>
</evidence>
<dbReference type="FunFam" id="3.30.300.20:FF:000005">
    <property type="entry name" value="Transcription termination/antitermination protein NusA"/>
    <property type="match status" value="1"/>
</dbReference>
<dbReference type="NCBIfam" id="TIGR01954">
    <property type="entry name" value="nusA_Cterm_rpt"/>
    <property type="match status" value="2"/>
</dbReference>
<comment type="subcellular location">
    <subcellularLocation>
        <location evidence="7">Cytoplasm</location>
    </subcellularLocation>
</comment>
<keyword evidence="5 7" id="KW-0805">Transcription regulation</keyword>
<dbReference type="SUPFAM" id="SSF50249">
    <property type="entry name" value="Nucleic acid-binding proteins"/>
    <property type="match status" value="1"/>
</dbReference>
<protein>
    <recommendedName>
        <fullName evidence="7">Transcription termination/antitermination protein NusA</fullName>
    </recommendedName>
</protein>
<dbReference type="CDD" id="cd02134">
    <property type="entry name" value="KH-II_NusA_rpt1"/>
    <property type="match status" value="1"/>
</dbReference>
<dbReference type="FunFam" id="3.30.300.20:FF:000002">
    <property type="entry name" value="Transcription termination/antitermination protein NusA"/>
    <property type="match status" value="1"/>
</dbReference>
<dbReference type="PANTHER" id="PTHR22648:SF0">
    <property type="entry name" value="TRANSCRIPTION TERMINATION_ANTITERMINATION PROTEIN NUSA"/>
    <property type="match status" value="1"/>
</dbReference>
<dbReference type="NCBIfam" id="TIGR01953">
    <property type="entry name" value="NusA"/>
    <property type="match status" value="1"/>
</dbReference>
<evidence type="ECO:0000256" key="6">
    <source>
        <dbReference type="ARBA" id="ARBA00023163"/>
    </source>
</evidence>
<accession>A0A432YVI4</accession>
<keyword evidence="1 7" id="KW-0806">Transcription termination</keyword>
<dbReference type="Gene3D" id="3.30.300.20">
    <property type="match status" value="2"/>
</dbReference>
<comment type="caution">
    <text evidence="9">The sequence shown here is derived from an EMBL/GenBank/DDBJ whole genome shotgun (WGS) entry which is preliminary data.</text>
</comment>
<dbReference type="InterPro" id="IPR013735">
    <property type="entry name" value="TF_NusA_N"/>
</dbReference>
<dbReference type="FunFam" id="1.10.150.20:FF:000015">
    <property type="entry name" value="Transcription termination/antitermination protein NusA"/>
    <property type="match status" value="1"/>
</dbReference>
<dbReference type="InterPro" id="IPR030842">
    <property type="entry name" value="TF_NusA_bacterial"/>
</dbReference>
<evidence type="ECO:0000256" key="7">
    <source>
        <dbReference type="HAMAP-Rule" id="MF_00945"/>
    </source>
</evidence>
<dbReference type="PROSITE" id="PS50126">
    <property type="entry name" value="S1"/>
    <property type="match status" value="1"/>
</dbReference>
<dbReference type="FunFam" id="3.30.1480.10:FF:000001">
    <property type="entry name" value="Transcription termination/antitermination protein NusA"/>
    <property type="match status" value="1"/>
</dbReference>
<dbReference type="InterPro" id="IPR015946">
    <property type="entry name" value="KH_dom-like_a/b"/>
</dbReference>
<dbReference type="GO" id="GO:0005829">
    <property type="term" value="C:cytosol"/>
    <property type="evidence" value="ECO:0007669"/>
    <property type="project" value="TreeGrafter"/>
</dbReference>
<dbReference type="GO" id="GO:0003700">
    <property type="term" value="F:DNA-binding transcription factor activity"/>
    <property type="evidence" value="ECO:0007669"/>
    <property type="project" value="InterPro"/>
</dbReference>
<keyword evidence="3 7" id="KW-0889">Transcription antitermination</keyword>
<dbReference type="PROSITE" id="PS50084">
    <property type="entry name" value="KH_TYPE_1"/>
    <property type="match status" value="1"/>
</dbReference>
<dbReference type="Proteomes" id="UP000288361">
    <property type="component" value="Unassembled WGS sequence"/>
</dbReference>
<dbReference type="GO" id="GO:0000166">
    <property type="term" value="F:nucleotide binding"/>
    <property type="evidence" value="ECO:0007669"/>
    <property type="project" value="InterPro"/>
</dbReference>
<dbReference type="InterPro" id="IPR010995">
    <property type="entry name" value="DNA_repair_Rad51/TF_NusA_a-hlx"/>
</dbReference>
<dbReference type="InterPro" id="IPR012340">
    <property type="entry name" value="NA-bd_OB-fold"/>
</dbReference>
<dbReference type="InterPro" id="IPR010214">
    <property type="entry name" value="Tscrpt_termin_fac_NusA_C_rpt"/>
</dbReference>
<gene>
    <name evidence="7 9" type="primary">nusA</name>
    <name evidence="9" type="ORF">CWI73_00205</name>
</gene>